<dbReference type="InParanoid" id="A0A074YFI0"/>
<dbReference type="AlphaFoldDB" id="A0A074YFI0"/>
<dbReference type="EMBL" id="KL584761">
    <property type="protein sequence ID" value="KEQ94814.1"/>
    <property type="molecule type" value="Genomic_DNA"/>
</dbReference>
<feature type="chain" id="PRO_5001704371" description="Secreted protein" evidence="1">
    <location>
        <begin position="18"/>
        <end position="89"/>
    </location>
</feature>
<name>A0A074YFI0_AURSE</name>
<gene>
    <name evidence="2" type="ORF">AUEXF2481DRAFT_5693</name>
</gene>
<proteinExistence type="predicted"/>
<keyword evidence="1" id="KW-0732">Signal</keyword>
<dbReference type="RefSeq" id="XP_013343109.1">
    <property type="nucleotide sequence ID" value="XM_013487655.1"/>
</dbReference>
<sequence>MADMSLALLLMSGPALSNLMAHPVAMHTLGQLGKLSSEVRDIIYSIWCRSLLGPPKNTPPTNVAERTLRYCALRHTNKQLFTEYPCPFQ</sequence>
<organism evidence="2 3">
    <name type="scientific">Aureobasidium subglaciale (strain EXF-2481)</name>
    <name type="common">Aureobasidium pullulans var. subglaciale</name>
    <dbReference type="NCBI Taxonomy" id="1043005"/>
    <lineage>
        <taxon>Eukaryota</taxon>
        <taxon>Fungi</taxon>
        <taxon>Dikarya</taxon>
        <taxon>Ascomycota</taxon>
        <taxon>Pezizomycotina</taxon>
        <taxon>Dothideomycetes</taxon>
        <taxon>Dothideomycetidae</taxon>
        <taxon>Dothideales</taxon>
        <taxon>Saccotheciaceae</taxon>
        <taxon>Aureobasidium</taxon>
    </lineage>
</organism>
<evidence type="ECO:0000256" key="1">
    <source>
        <dbReference type="SAM" id="SignalP"/>
    </source>
</evidence>
<evidence type="ECO:0008006" key="4">
    <source>
        <dbReference type="Google" id="ProtNLM"/>
    </source>
</evidence>
<feature type="signal peptide" evidence="1">
    <location>
        <begin position="1"/>
        <end position="17"/>
    </location>
</feature>
<dbReference type="GeneID" id="25369125"/>
<protein>
    <recommendedName>
        <fullName evidence="4">Secreted protein</fullName>
    </recommendedName>
</protein>
<dbReference type="Proteomes" id="UP000030641">
    <property type="component" value="Unassembled WGS sequence"/>
</dbReference>
<keyword evidence="3" id="KW-1185">Reference proteome</keyword>
<reference evidence="2 3" key="1">
    <citation type="journal article" date="2014" name="BMC Genomics">
        <title>Genome sequencing of four Aureobasidium pullulans varieties: biotechnological potential, stress tolerance, and description of new species.</title>
        <authorList>
            <person name="Gostin Ar C."/>
            <person name="Ohm R.A."/>
            <person name="Kogej T."/>
            <person name="Sonjak S."/>
            <person name="Turk M."/>
            <person name="Zajc J."/>
            <person name="Zalar P."/>
            <person name="Grube M."/>
            <person name="Sun H."/>
            <person name="Han J."/>
            <person name="Sharma A."/>
            <person name="Chiniquy J."/>
            <person name="Ngan C.Y."/>
            <person name="Lipzen A."/>
            <person name="Barry K."/>
            <person name="Grigoriev I.V."/>
            <person name="Gunde-Cimerman N."/>
        </authorList>
    </citation>
    <scope>NUCLEOTIDE SEQUENCE [LARGE SCALE GENOMIC DNA]</scope>
    <source>
        <strain evidence="2 3">EXF-2481</strain>
    </source>
</reference>
<accession>A0A074YFI0</accession>
<evidence type="ECO:0000313" key="3">
    <source>
        <dbReference type="Proteomes" id="UP000030641"/>
    </source>
</evidence>
<dbReference type="HOGENOM" id="CLU_2454347_0_0_1"/>
<evidence type="ECO:0000313" key="2">
    <source>
        <dbReference type="EMBL" id="KEQ94814.1"/>
    </source>
</evidence>